<evidence type="ECO:0000256" key="2">
    <source>
        <dbReference type="ARBA" id="ARBA00007928"/>
    </source>
</evidence>
<name>A0A1M7A1D2_9RHOB</name>
<keyword evidence="6 7" id="KW-0472">Membrane</keyword>
<dbReference type="GO" id="GO:0005886">
    <property type="term" value="C:plasma membrane"/>
    <property type="evidence" value="ECO:0007669"/>
    <property type="project" value="UniProtKB-SubCell"/>
</dbReference>
<dbReference type="InterPro" id="IPR001123">
    <property type="entry name" value="LeuE-type"/>
</dbReference>
<protein>
    <submittedName>
        <fullName evidence="8">Threonine/homoserine/homoserine lactone efflux protein</fullName>
    </submittedName>
</protein>
<dbReference type="GO" id="GO:0042970">
    <property type="term" value="F:homoserine transmembrane transporter activity"/>
    <property type="evidence" value="ECO:0007669"/>
    <property type="project" value="TreeGrafter"/>
</dbReference>
<proteinExistence type="inferred from homology"/>
<dbReference type="Pfam" id="PF01810">
    <property type="entry name" value="LysE"/>
    <property type="match status" value="1"/>
</dbReference>
<evidence type="ECO:0000256" key="1">
    <source>
        <dbReference type="ARBA" id="ARBA00004651"/>
    </source>
</evidence>
<keyword evidence="9" id="KW-1185">Reference proteome</keyword>
<gene>
    <name evidence="8" type="ORF">SAMN05443432_101259</name>
</gene>
<dbReference type="Proteomes" id="UP000322545">
    <property type="component" value="Unassembled WGS sequence"/>
</dbReference>
<evidence type="ECO:0000313" key="8">
    <source>
        <dbReference type="EMBL" id="SHL36486.1"/>
    </source>
</evidence>
<evidence type="ECO:0000256" key="5">
    <source>
        <dbReference type="ARBA" id="ARBA00022989"/>
    </source>
</evidence>
<dbReference type="PANTHER" id="PTHR30086">
    <property type="entry name" value="ARGININE EXPORTER PROTEIN ARGO"/>
    <property type="match status" value="1"/>
</dbReference>
<dbReference type="RefSeq" id="WP_149777855.1">
    <property type="nucleotide sequence ID" value="NZ_FRCB01000001.1"/>
</dbReference>
<reference evidence="8 9" key="1">
    <citation type="submission" date="2016-11" db="EMBL/GenBank/DDBJ databases">
        <authorList>
            <person name="Varghese N."/>
            <person name="Submissions S."/>
        </authorList>
    </citation>
    <scope>NUCLEOTIDE SEQUENCE [LARGE SCALE GENOMIC DNA]</scope>
    <source>
        <strain evidence="8 9">DSM 28249</strain>
    </source>
</reference>
<feature type="transmembrane region" description="Helical" evidence="7">
    <location>
        <begin position="74"/>
        <end position="92"/>
    </location>
</feature>
<comment type="subcellular location">
    <subcellularLocation>
        <location evidence="1">Cell membrane</location>
        <topology evidence="1">Multi-pass membrane protein</topology>
    </subcellularLocation>
</comment>
<keyword evidence="4 7" id="KW-0812">Transmembrane</keyword>
<feature type="transmembrane region" description="Helical" evidence="7">
    <location>
        <begin position="6"/>
        <end position="28"/>
    </location>
</feature>
<feature type="transmembrane region" description="Helical" evidence="7">
    <location>
        <begin position="113"/>
        <end position="134"/>
    </location>
</feature>
<evidence type="ECO:0000313" key="9">
    <source>
        <dbReference type="Proteomes" id="UP000322545"/>
    </source>
</evidence>
<dbReference type="EMBL" id="FRCB01000001">
    <property type="protein sequence ID" value="SHL36486.1"/>
    <property type="molecule type" value="Genomic_DNA"/>
</dbReference>
<organism evidence="8 9">
    <name type="scientific">Roseovarius litoreus</name>
    <dbReference type="NCBI Taxonomy" id="1155722"/>
    <lineage>
        <taxon>Bacteria</taxon>
        <taxon>Pseudomonadati</taxon>
        <taxon>Pseudomonadota</taxon>
        <taxon>Alphaproteobacteria</taxon>
        <taxon>Rhodobacterales</taxon>
        <taxon>Roseobacteraceae</taxon>
        <taxon>Roseovarius</taxon>
    </lineage>
</organism>
<evidence type="ECO:0000256" key="4">
    <source>
        <dbReference type="ARBA" id="ARBA00022692"/>
    </source>
</evidence>
<dbReference type="AlphaFoldDB" id="A0A1M7A1D2"/>
<feature type="transmembrane region" description="Helical" evidence="7">
    <location>
        <begin position="181"/>
        <end position="204"/>
    </location>
</feature>
<evidence type="ECO:0000256" key="6">
    <source>
        <dbReference type="ARBA" id="ARBA00023136"/>
    </source>
</evidence>
<keyword evidence="5 7" id="KW-1133">Transmembrane helix</keyword>
<evidence type="ECO:0000256" key="3">
    <source>
        <dbReference type="ARBA" id="ARBA00022475"/>
    </source>
</evidence>
<keyword evidence="3" id="KW-1003">Cell membrane</keyword>
<comment type="similarity">
    <text evidence="2">Belongs to the Rht family.</text>
</comment>
<sequence>MSFEAWTIFAMFWVVFVVTPGPNHLNCIQTGMAHGMRRGLWAVAAILTQAVLFLTLSAAGITALIAALPLAFDAARLLGAAVLIWLGLRGWLLARRPVTADMAPSGSIYWRAFAIATINPKSVAGYLAAFSQFVQPDVPIWTQMWVIFPTALTITALSYTGFTALGAGLGRAALGAIFNIWLRRALASCFIAYGVLLGSAATAAGRA</sequence>
<evidence type="ECO:0000256" key="7">
    <source>
        <dbReference type="SAM" id="Phobius"/>
    </source>
</evidence>
<feature type="transmembrane region" description="Helical" evidence="7">
    <location>
        <begin position="146"/>
        <end position="169"/>
    </location>
</feature>
<feature type="transmembrane region" description="Helical" evidence="7">
    <location>
        <begin position="40"/>
        <end position="68"/>
    </location>
</feature>
<accession>A0A1M7A1D2</accession>
<dbReference type="PANTHER" id="PTHR30086:SF14">
    <property type="entry name" value="HOMOSERINE_HOMOSERINE LACTONE EFFLUX PROTEIN"/>
    <property type="match status" value="1"/>
</dbReference>